<reference evidence="3 4" key="1">
    <citation type="submission" date="2018-02" db="EMBL/GenBank/DDBJ databases">
        <title>Genome sequence of the basidiomycete white-rot fungus Phlebia centrifuga.</title>
        <authorList>
            <person name="Granchi Z."/>
            <person name="Peng M."/>
            <person name="de Vries R.P."/>
            <person name="Hilden K."/>
            <person name="Makela M.R."/>
            <person name="Grigoriev I."/>
            <person name="Riley R."/>
        </authorList>
    </citation>
    <scope>NUCLEOTIDE SEQUENCE [LARGE SCALE GENOMIC DNA]</scope>
    <source>
        <strain evidence="3 4">FBCC195</strain>
    </source>
</reference>
<proteinExistence type="predicted"/>
<dbReference type="InterPro" id="IPR011009">
    <property type="entry name" value="Kinase-like_dom_sf"/>
</dbReference>
<evidence type="ECO:0000313" key="4">
    <source>
        <dbReference type="Proteomes" id="UP000186601"/>
    </source>
</evidence>
<feature type="region of interest" description="Disordered" evidence="1">
    <location>
        <begin position="718"/>
        <end position="753"/>
    </location>
</feature>
<dbReference type="OrthoDB" id="2791154at2759"/>
<comment type="caution">
    <text evidence="3">The sequence shown here is derived from an EMBL/GenBank/DDBJ whole genome shotgun (WGS) entry which is preliminary data.</text>
</comment>
<dbReference type="InterPro" id="IPR040976">
    <property type="entry name" value="Pkinase_fungal"/>
</dbReference>
<dbReference type="Pfam" id="PF17667">
    <property type="entry name" value="Pkinase_fungal"/>
    <property type="match status" value="1"/>
</dbReference>
<name>A0A2R6RM54_9APHY</name>
<evidence type="ECO:0000313" key="3">
    <source>
        <dbReference type="EMBL" id="PSS31111.1"/>
    </source>
</evidence>
<evidence type="ECO:0000259" key="2">
    <source>
        <dbReference type="Pfam" id="PF17667"/>
    </source>
</evidence>
<dbReference type="Proteomes" id="UP000186601">
    <property type="component" value="Unassembled WGS sequence"/>
</dbReference>
<organism evidence="3 4">
    <name type="scientific">Hermanssonia centrifuga</name>
    <dbReference type="NCBI Taxonomy" id="98765"/>
    <lineage>
        <taxon>Eukaryota</taxon>
        <taxon>Fungi</taxon>
        <taxon>Dikarya</taxon>
        <taxon>Basidiomycota</taxon>
        <taxon>Agaricomycotina</taxon>
        <taxon>Agaricomycetes</taxon>
        <taxon>Polyporales</taxon>
        <taxon>Meruliaceae</taxon>
        <taxon>Hermanssonia</taxon>
    </lineage>
</organism>
<keyword evidence="4" id="KW-1185">Reference proteome</keyword>
<sequence>MEKAAWKELATSTARKFVGPMPARDFLDSFLPRTPGMARVPTLKLPKTFGNDTHRNLERAKDVLFSAIRTCRICPNYKFLAAPPHKRHGDWYYHSQVAFLYPKYFRVRSCADSWQSAQMFVAFVVEHVDPFDSTEREWRDDDDTPYARGRQISYAKSQIYHQHRAFTFSLSILGRRARFVRWDVAGAVFSESFDYVSQPTWLAQFFWRYNHLSSAQRGLDPHVEPATLAQSRMLTQAMKVYLGKVKIGVLPLIPMVEDTLDKRHPTYKIHFDLTDKTPPFDLIVRRPFYNKPIIEDSGTRCYIGYHLGLRRLVFLKDFWPPHTPKQGIIEPDMYHFLASLKVTHLPDVLYADTPFWRSSNANPSFSLTQDLAGKFQGCNASKHLYARIHARIVQDIAYPLKSARYSRQLVQAIRDALIAIAEAYSNGKVFHGDISSNNIMLTAFGRGILNDWDRGLLETDDQWETFGTWSYLSCGKLRDHRKQHDIKDDVEACFWVLLHQALRFFMPRNKHWDTAMFHEQTEYHDAAGRRVKSGGGQKLMFLLRCHDPGQKIPIPCAPLRDLVHDFRDVLSRFYLATRVLGHSPEDQQVLDTLQDPRAIAKLFDKALNRPDWPTEPDVVLDQYGAMRKHQSFTAITEFTDGLNVRPLSTIHDILTAVPAEQGSFCLWGDFIPQRTGSALNQDSSTSHTRSSTWTPSAAQSAEAQKTLSVSQPLILRIPAMKDRPLGGTKRRREDVTEDADVEGSPGRKRVRPR</sequence>
<gene>
    <name evidence="3" type="ORF">PHLCEN_2v2350</name>
</gene>
<protein>
    <recommendedName>
        <fullName evidence="2">Fungal-type protein kinase domain-containing protein</fullName>
    </recommendedName>
</protein>
<dbReference type="SUPFAM" id="SSF56112">
    <property type="entry name" value="Protein kinase-like (PK-like)"/>
    <property type="match status" value="1"/>
</dbReference>
<evidence type="ECO:0000256" key="1">
    <source>
        <dbReference type="SAM" id="MobiDB-lite"/>
    </source>
</evidence>
<accession>A0A2R6RM54</accession>
<feature type="region of interest" description="Disordered" evidence="1">
    <location>
        <begin position="678"/>
        <end position="705"/>
    </location>
</feature>
<feature type="domain" description="Fungal-type protein kinase" evidence="2">
    <location>
        <begin position="161"/>
        <end position="499"/>
    </location>
</feature>
<feature type="compositionally biased region" description="Low complexity" evidence="1">
    <location>
        <begin position="683"/>
        <end position="696"/>
    </location>
</feature>
<dbReference type="EMBL" id="MLYV02000219">
    <property type="protein sequence ID" value="PSS31111.1"/>
    <property type="molecule type" value="Genomic_DNA"/>
</dbReference>
<dbReference type="AlphaFoldDB" id="A0A2R6RM54"/>